<evidence type="ECO:0000313" key="2">
    <source>
        <dbReference type="Proteomes" id="UP001054252"/>
    </source>
</evidence>
<comment type="caution">
    <text evidence="1">The sequence shown here is derived from an EMBL/GenBank/DDBJ whole genome shotgun (WGS) entry which is preliminary data.</text>
</comment>
<gene>
    <name evidence="1" type="ORF">SLEP1_g53738</name>
</gene>
<proteinExistence type="predicted"/>
<protein>
    <submittedName>
        <fullName evidence="1">Uncharacterized protein</fullName>
    </submittedName>
</protein>
<name>A0AAV5MC35_9ROSI</name>
<dbReference type="Proteomes" id="UP001054252">
    <property type="component" value="Unassembled WGS sequence"/>
</dbReference>
<dbReference type="AlphaFoldDB" id="A0AAV5MC35"/>
<keyword evidence="2" id="KW-1185">Reference proteome</keyword>
<organism evidence="1 2">
    <name type="scientific">Rubroshorea leprosula</name>
    <dbReference type="NCBI Taxonomy" id="152421"/>
    <lineage>
        <taxon>Eukaryota</taxon>
        <taxon>Viridiplantae</taxon>
        <taxon>Streptophyta</taxon>
        <taxon>Embryophyta</taxon>
        <taxon>Tracheophyta</taxon>
        <taxon>Spermatophyta</taxon>
        <taxon>Magnoliopsida</taxon>
        <taxon>eudicotyledons</taxon>
        <taxon>Gunneridae</taxon>
        <taxon>Pentapetalae</taxon>
        <taxon>rosids</taxon>
        <taxon>malvids</taxon>
        <taxon>Malvales</taxon>
        <taxon>Dipterocarpaceae</taxon>
        <taxon>Rubroshorea</taxon>
    </lineage>
</organism>
<evidence type="ECO:0000313" key="1">
    <source>
        <dbReference type="EMBL" id="GKV46769.1"/>
    </source>
</evidence>
<reference evidence="1 2" key="1">
    <citation type="journal article" date="2021" name="Commun. Biol.">
        <title>The genome of Shorea leprosula (Dipterocarpaceae) highlights the ecological relevance of drought in aseasonal tropical rainforests.</title>
        <authorList>
            <person name="Ng K.K.S."/>
            <person name="Kobayashi M.J."/>
            <person name="Fawcett J.A."/>
            <person name="Hatakeyama M."/>
            <person name="Paape T."/>
            <person name="Ng C.H."/>
            <person name="Ang C.C."/>
            <person name="Tnah L.H."/>
            <person name="Lee C.T."/>
            <person name="Nishiyama T."/>
            <person name="Sese J."/>
            <person name="O'Brien M.J."/>
            <person name="Copetti D."/>
            <person name="Mohd Noor M.I."/>
            <person name="Ong R.C."/>
            <person name="Putra M."/>
            <person name="Sireger I.Z."/>
            <person name="Indrioko S."/>
            <person name="Kosugi Y."/>
            <person name="Izuno A."/>
            <person name="Isagi Y."/>
            <person name="Lee S.L."/>
            <person name="Shimizu K.K."/>
        </authorList>
    </citation>
    <scope>NUCLEOTIDE SEQUENCE [LARGE SCALE GENOMIC DNA]</scope>
    <source>
        <strain evidence="1">214</strain>
    </source>
</reference>
<sequence length="41" mass="4619">MMLLQQEVQQATLMTQNLQQQSCLNGQTSAANKAALWKQLK</sequence>
<dbReference type="EMBL" id="BPVZ01000215">
    <property type="protein sequence ID" value="GKV46769.1"/>
    <property type="molecule type" value="Genomic_DNA"/>
</dbReference>
<accession>A0AAV5MC35</accession>